<comment type="caution">
    <text evidence="2">The sequence shown here is derived from an EMBL/GenBank/DDBJ whole genome shotgun (WGS) entry which is preliminary data.</text>
</comment>
<keyword evidence="3" id="KW-1185">Reference proteome</keyword>
<accession>A0A2P4T572</accession>
<proteinExistence type="predicted"/>
<dbReference type="SUPFAM" id="SSF54236">
    <property type="entry name" value="Ubiquitin-like"/>
    <property type="match status" value="1"/>
</dbReference>
<evidence type="ECO:0000313" key="3">
    <source>
        <dbReference type="Proteomes" id="UP000237246"/>
    </source>
</evidence>
<dbReference type="InterPro" id="IPR029071">
    <property type="entry name" value="Ubiquitin-like_domsf"/>
</dbReference>
<feature type="compositionally biased region" description="Polar residues" evidence="1">
    <location>
        <begin position="99"/>
        <end position="109"/>
    </location>
</feature>
<evidence type="ECO:0008006" key="4">
    <source>
        <dbReference type="Google" id="ProtNLM"/>
    </source>
</evidence>
<dbReference type="GO" id="GO:0019901">
    <property type="term" value="F:protein kinase binding"/>
    <property type="evidence" value="ECO:0007669"/>
    <property type="project" value="InterPro"/>
</dbReference>
<dbReference type="OrthoDB" id="101791at2759"/>
<dbReference type="PANTHER" id="PTHR15537">
    <property type="entry name" value="F-BOX ONLY PROTEIN 7"/>
    <property type="match status" value="1"/>
</dbReference>
<dbReference type="GO" id="GO:1903599">
    <property type="term" value="P:positive regulation of autophagy of mitochondrion"/>
    <property type="evidence" value="ECO:0007669"/>
    <property type="project" value="TreeGrafter"/>
</dbReference>
<dbReference type="InterPro" id="IPR047118">
    <property type="entry name" value="Fbxo7"/>
</dbReference>
<organism evidence="2 3">
    <name type="scientific">Bambusicola thoracicus</name>
    <name type="common">Chinese bamboo-partridge</name>
    <name type="synonym">Perdix thoracica</name>
    <dbReference type="NCBI Taxonomy" id="9083"/>
    <lineage>
        <taxon>Eukaryota</taxon>
        <taxon>Metazoa</taxon>
        <taxon>Chordata</taxon>
        <taxon>Craniata</taxon>
        <taxon>Vertebrata</taxon>
        <taxon>Euteleostomi</taxon>
        <taxon>Archelosauria</taxon>
        <taxon>Archosauria</taxon>
        <taxon>Dinosauria</taxon>
        <taxon>Saurischia</taxon>
        <taxon>Theropoda</taxon>
        <taxon>Coelurosauria</taxon>
        <taxon>Aves</taxon>
        <taxon>Neognathae</taxon>
        <taxon>Galloanserae</taxon>
        <taxon>Galliformes</taxon>
        <taxon>Phasianidae</taxon>
        <taxon>Perdicinae</taxon>
        <taxon>Bambusicola</taxon>
    </lineage>
</organism>
<dbReference type="EMBL" id="PPHD01008385">
    <property type="protein sequence ID" value="POI31511.1"/>
    <property type="molecule type" value="Genomic_DNA"/>
</dbReference>
<reference evidence="2 3" key="1">
    <citation type="submission" date="2018-01" db="EMBL/GenBank/DDBJ databases">
        <title>Comparison of the Chinese Bamboo Partridge and Red Junglefowl genome sequences highlights the importance of demography in genome evolution.</title>
        <authorList>
            <person name="Tiley G.P."/>
            <person name="Kimball R.T."/>
            <person name="Braun E.L."/>
            <person name="Burleigh J.G."/>
        </authorList>
    </citation>
    <scope>NUCLEOTIDE SEQUENCE [LARGE SCALE GENOMIC DNA]</scope>
    <source>
        <strain evidence="2">RTK389</strain>
        <tissue evidence="2">Blood</tissue>
    </source>
</reference>
<feature type="region of interest" description="Disordered" evidence="1">
    <location>
        <begin position="83"/>
        <end position="167"/>
    </location>
</feature>
<dbReference type="Gene3D" id="3.40.1000.30">
    <property type="match status" value="1"/>
</dbReference>
<sequence length="254" mass="27802">MKLRVRLQKRTAPLELEGAEPTLGELRAQLRRALLHAWGYSSDTEFSITLNGKDALTEDEKSLASYGIVPGDLICLLLEETDAKSSLPPPSSSSPPSLQNGRETSTLTPKNLADGPKEERQNEQSDNQKPQVEAQKSDSMAGSSLEFPSGLVPEDVDLEEGTGSYPSEPMLCSEAADGEIPHSLEVLYLSAECTSAADALIVLVHLLMMETGYVPQVAKYHHCLAREGLHKLWNHNFIIQIDEVQELPLPDENS</sequence>
<dbReference type="AlphaFoldDB" id="A0A2P4T572"/>
<dbReference type="PANTHER" id="PTHR15537:SF2">
    <property type="entry name" value="F-BOX ONLY PROTEIN 7"/>
    <property type="match status" value="1"/>
</dbReference>
<name>A0A2P4T572_BAMTH</name>
<evidence type="ECO:0000256" key="1">
    <source>
        <dbReference type="SAM" id="MobiDB-lite"/>
    </source>
</evidence>
<dbReference type="Proteomes" id="UP000237246">
    <property type="component" value="Unassembled WGS sequence"/>
</dbReference>
<evidence type="ECO:0000313" key="2">
    <source>
        <dbReference type="EMBL" id="POI31511.1"/>
    </source>
</evidence>
<gene>
    <name evidence="2" type="ORF">CIB84_004737</name>
</gene>
<protein>
    <recommendedName>
        <fullName evidence="4">Ubiquitin-like domain-containing protein</fullName>
    </recommendedName>
</protein>